<keyword evidence="5" id="KW-1185">Reference proteome</keyword>
<evidence type="ECO:0000313" key="4">
    <source>
        <dbReference type="EMBL" id="THH41538.1"/>
    </source>
</evidence>
<dbReference type="NCBIfam" id="TIGR04183">
    <property type="entry name" value="Por_Secre_tail"/>
    <property type="match status" value="1"/>
</dbReference>
<sequence length="794" mass="86903">MKLTLLLFSFLACLSSLDAQLNATLRSNVDFGVNVNDIWGYVAPDGTEYALMGLDTGIAVISLAEPDAPVVIDVTSQPTSIWRDIKSYRGFAYATADQGSYGLTVIDLRELPEKISYQPYTYEVPGYPGTFSRAHNLYIDTLSGLLFTAGGDRNINDGGVLIFDLKENPAEPRLIAQGPPVYAHDVYVQDDIMYASEIYLGELGIYNISDLANITKLGSTQTPYRFTHNAWSNQDGTVVYTTDEVANASVAAFDLTDYNDIELLDEYRPLTSLNTRTIPHNVHFINDYLSISYYTDGLRVVDASDPTNLIEVANYDTYDGPDGGFNGDWGAYPFLPSGLTLVSDRQSGLFVVDVNYVRAARLRGTVNDGDADVPLNGARVEILTEQANLTNTDATGNYATGIAGEGSYQVVASAEGFYPDTVTVTLTRGEEVMQDFTLTNRQTTAFAFVVADGQTGAPVVDVRVDLLNPDGTYTALSDSAGAVRFAEIFDYDYTVVATAWGYQLEILEEVHPMQTALDTFFLDRGYEDSFVTDLGWTVSGNATRGKWERGVPTATYNIEGPGQPGEDSPWDFGDQGYFTDPAGGNSNSRDVDRGETQLRSPLFDLTDYGSGVMLTYDYWFSNLSGNLPPNDSLTVALSNGDSTLTLAVYRGAVTEWQRDTILLDGLLPFTGEMQLIVTTADENSSDNLVEAAFDNFRVLDSLMLSPTPSLPQNVTRVEVYPNPTSDVFQLAYDLETAITAEVEIFSVTGQRMFQQRITGRRGNLTFGEGWAPGLYLVRITSGGRLLQVGKAIKR</sequence>
<keyword evidence="2" id="KW-0732">Signal</keyword>
<feature type="region of interest" description="Disordered" evidence="1">
    <location>
        <begin position="557"/>
        <end position="594"/>
    </location>
</feature>
<feature type="chain" id="PRO_5020712477" evidence="2">
    <location>
        <begin position="19"/>
        <end position="794"/>
    </location>
</feature>
<dbReference type="GO" id="GO:0005576">
    <property type="term" value="C:extracellular region"/>
    <property type="evidence" value="ECO:0007669"/>
    <property type="project" value="TreeGrafter"/>
</dbReference>
<evidence type="ECO:0000256" key="1">
    <source>
        <dbReference type="SAM" id="MobiDB-lite"/>
    </source>
</evidence>
<dbReference type="AlphaFoldDB" id="A0A4S4NSW2"/>
<organism evidence="4 5">
    <name type="scientific">Neolewinella litorea</name>
    <dbReference type="NCBI Taxonomy" id="2562452"/>
    <lineage>
        <taxon>Bacteria</taxon>
        <taxon>Pseudomonadati</taxon>
        <taxon>Bacteroidota</taxon>
        <taxon>Saprospiria</taxon>
        <taxon>Saprospirales</taxon>
        <taxon>Lewinellaceae</taxon>
        <taxon>Neolewinella</taxon>
    </lineage>
</organism>
<evidence type="ECO:0000259" key="3">
    <source>
        <dbReference type="Pfam" id="PF18962"/>
    </source>
</evidence>
<accession>A0A4S4NSW2</accession>
<name>A0A4S4NSW2_9BACT</name>
<evidence type="ECO:0000313" key="5">
    <source>
        <dbReference type="Proteomes" id="UP000308528"/>
    </source>
</evidence>
<dbReference type="PANTHER" id="PTHR38787">
    <property type="entry name" value="REGULATORY P DOMAIN-CONTAINING PROTEIN"/>
    <property type="match status" value="1"/>
</dbReference>
<evidence type="ECO:0000256" key="2">
    <source>
        <dbReference type="SAM" id="SignalP"/>
    </source>
</evidence>
<reference evidence="4 5" key="1">
    <citation type="submission" date="2019-04" db="EMBL/GenBank/DDBJ databases">
        <title>Lewinella litorea sp. nov., isolated from a marine sand.</title>
        <authorList>
            <person name="Yoon J.-H."/>
        </authorList>
    </citation>
    <scope>NUCLEOTIDE SEQUENCE [LARGE SCALE GENOMIC DNA]</scope>
    <source>
        <strain evidence="4 5">HSMS-39</strain>
    </source>
</reference>
<dbReference type="Pfam" id="PF18962">
    <property type="entry name" value="Por_Secre_tail"/>
    <property type="match status" value="1"/>
</dbReference>
<feature type="signal peptide" evidence="2">
    <location>
        <begin position="1"/>
        <end position="18"/>
    </location>
</feature>
<dbReference type="PANTHER" id="PTHR38787:SF3">
    <property type="entry name" value="REGULATORY P DOMAIN-CONTAINING PROTEIN"/>
    <property type="match status" value="1"/>
</dbReference>
<feature type="domain" description="Secretion system C-terminal sorting" evidence="3">
    <location>
        <begin position="719"/>
        <end position="783"/>
    </location>
</feature>
<dbReference type="Pfam" id="PF13620">
    <property type="entry name" value="CarboxypepD_reg"/>
    <property type="match status" value="1"/>
</dbReference>
<comment type="caution">
    <text evidence="4">The sequence shown here is derived from an EMBL/GenBank/DDBJ whole genome shotgun (WGS) entry which is preliminary data.</text>
</comment>
<protein>
    <submittedName>
        <fullName evidence="4">Choice-of-anchor B family protein</fullName>
    </submittedName>
</protein>
<dbReference type="InterPro" id="IPR026444">
    <property type="entry name" value="Secre_tail"/>
</dbReference>
<dbReference type="SUPFAM" id="SSF101898">
    <property type="entry name" value="NHL repeat"/>
    <property type="match status" value="1"/>
</dbReference>
<proteinExistence type="predicted"/>
<gene>
    <name evidence="4" type="ORF">E4021_02795</name>
</gene>
<dbReference type="Gene3D" id="2.60.40.1120">
    <property type="entry name" value="Carboxypeptidase-like, regulatory domain"/>
    <property type="match status" value="1"/>
</dbReference>
<dbReference type="OrthoDB" id="9815940at2"/>
<dbReference type="InterPro" id="IPR008969">
    <property type="entry name" value="CarboxyPept-like_regulatory"/>
</dbReference>
<dbReference type="Proteomes" id="UP000308528">
    <property type="component" value="Unassembled WGS sequence"/>
</dbReference>
<dbReference type="EMBL" id="SRSF01000001">
    <property type="protein sequence ID" value="THH41538.1"/>
    <property type="molecule type" value="Genomic_DNA"/>
</dbReference>
<dbReference type="NCBIfam" id="TIGR04312">
    <property type="entry name" value="choice_anch_B"/>
    <property type="match status" value="1"/>
</dbReference>
<dbReference type="InterPro" id="IPR027589">
    <property type="entry name" value="Choice_anch_B"/>
</dbReference>
<dbReference type="SUPFAM" id="SSF49464">
    <property type="entry name" value="Carboxypeptidase regulatory domain-like"/>
    <property type="match status" value="2"/>
</dbReference>
<dbReference type="RefSeq" id="WP_136456381.1">
    <property type="nucleotide sequence ID" value="NZ_SRSF01000001.1"/>
</dbReference>